<feature type="compositionally biased region" description="Polar residues" evidence="1">
    <location>
        <begin position="41"/>
        <end position="60"/>
    </location>
</feature>
<feature type="compositionally biased region" description="Polar residues" evidence="1">
    <location>
        <begin position="1"/>
        <end position="22"/>
    </location>
</feature>
<dbReference type="EMBL" id="JACEEZ010001450">
    <property type="protein sequence ID" value="KAG0729212.1"/>
    <property type="molecule type" value="Genomic_DNA"/>
</dbReference>
<name>A0A8J5D4K1_CHIOP</name>
<evidence type="ECO:0000256" key="1">
    <source>
        <dbReference type="SAM" id="MobiDB-lite"/>
    </source>
</evidence>
<reference evidence="2" key="1">
    <citation type="submission" date="2020-07" db="EMBL/GenBank/DDBJ databases">
        <title>The High-quality genome of the commercially important snow crab, Chionoecetes opilio.</title>
        <authorList>
            <person name="Jeong J.-H."/>
            <person name="Ryu S."/>
        </authorList>
    </citation>
    <scope>NUCLEOTIDE SEQUENCE</scope>
    <source>
        <strain evidence="2">MADBK_172401_WGS</strain>
        <tissue evidence="2">Digestive gland</tissue>
    </source>
</reference>
<dbReference type="AlphaFoldDB" id="A0A8J5D4K1"/>
<keyword evidence="3" id="KW-1185">Reference proteome</keyword>
<feature type="region of interest" description="Disordered" evidence="1">
    <location>
        <begin position="1"/>
        <end position="60"/>
    </location>
</feature>
<comment type="caution">
    <text evidence="2">The sequence shown here is derived from an EMBL/GenBank/DDBJ whole genome shotgun (WGS) entry which is preliminary data.</text>
</comment>
<evidence type="ECO:0000313" key="2">
    <source>
        <dbReference type="EMBL" id="KAG0729212.1"/>
    </source>
</evidence>
<protein>
    <submittedName>
        <fullName evidence="2">Uncharacterized protein</fullName>
    </submittedName>
</protein>
<evidence type="ECO:0000313" key="3">
    <source>
        <dbReference type="Proteomes" id="UP000770661"/>
    </source>
</evidence>
<dbReference type="Proteomes" id="UP000770661">
    <property type="component" value="Unassembled WGS sequence"/>
</dbReference>
<sequence>MMKLISQNTSGECPEDQSTLQDITRDYTQHTSQDAPRDSTQDQNTSQDTSGHSTQNHCTSQDTRGVCIQDELMHRISQQKALTIIPPHRIPLRRVNPPHSVTQLTAMIVPVYGTPQMITLQISSPHINSSCHSVVVPPLIAASQGEQEDLREKNDGQVPQSRLFEDSTMSTNSSLFNSPVQCSIMMLVPHPNPLPLPLFLSIPLLFSV</sequence>
<organism evidence="2 3">
    <name type="scientific">Chionoecetes opilio</name>
    <name type="common">Atlantic snow crab</name>
    <name type="synonym">Cancer opilio</name>
    <dbReference type="NCBI Taxonomy" id="41210"/>
    <lineage>
        <taxon>Eukaryota</taxon>
        <taxon>Metazoa</taxon>
        <taxon>Ecdysozoa</taxon>
        <taxon>Arthropoda</taxon>
        <taxon>Crustacea</taxon>
        <taxon>Multicrustacea</taxon>
        <taxon>Malacostraca</taxon>
        <taxon>Eumalacostraca</taxon>
        <taxon>Eucarida</taxon>
        <taxon>Decapoda</taxon>
        <taxon>Pleocyemata</taxon>
        <taxon>Brachyura</taxon>
        <taxon>Eubrachyura</taxon>
        <taxon>Majoidea</taxon>
        <taxon>Majidae</taxon>
        <taxon>Chionoecetes</taxon>
    </lineage>
</organism>
<proteinExistence type="predicted"/>
<accession>A0A8J5D4K1</accession>
<gene>
    <name evidence="2" type="ORF">GWK47_030791</name>
</gene>